<feature type="active site" description="Charge relay system" evidence="5">
    <location>
        <position position="190"/>
    </location>
</feature>
<dbReference type="InterPro" id="IPR015500">
    <property type="entry name" value="Peptidase_S8_subtilisin-rel"/>
</dbReference>
<comment type="caution">
    <text evidence="9">The sequence shown here is derived from an EMBL/GenBank/DDBJ whole genome shotgun (WGS) entry which is preliminary data.</text>
</comment>
<evidence type="ECO:0000256" key="5">
    <source>
        <dbReference type="PROSITE-ProRule" id="PRU01240"/>
    </source>
</evidence>
<keyword evidence="7" id="KW-0732">Signal</keyword>
<comment type="similarity">
    <text evidence="1 5">Belongs to the peptidase S8 family.</text>
</comment>
<dbReference type="InterPro" id="IPR036852">
    <property type="entry name" value="Peptidase_S8/S53_dom_sf"/>
</dbReference>
<dbReference type="Gene3D" id="3.40.50.200">
    <property type="entry name" value="Peptidase S8/S53 domain"/>
    <property type="match status" value="1"/>
</dbReference>
<dbReference type="OrthoDB" id="5405281at2"/>
<evidence type="ECO:0000259" key="8">
    <source>
        <dbReference type="Pfam" id="PF00082"/>
    </source>
</evidence>
<dbReference type="InterPro" id="IPR023828">
    <property type="entry name" value="Peptidase_S8_Ser-AS"/>
</dbReference>
<proteinExistence type="inferred from homology"/>
<dbReference type="PROSITE" id="PS51892">
    <property type="entry name" value="SUBTILASE"/>
    <property type="match status" value="1"/>
</dbReference>
<feature type="chain" id="PRO_5014749464" evidence="7">
    <location>
        <begin position="26"/>
        <end position="424"/>
    </location>
</feature>
<dbReference type="AlphaFoldDB" id="A0A2N5DBA8"/>
<dbReference type="GO" id="GO:0004252">
    <property type="term" value="F:serine-type endopeptidase activity"/>
    <property type="evidence" value="ECO:0007669"/>
    <property type="project" value="UniProtKB-UniRule"/>
</dbReference>
<dbReference type="InterPro" id="IPR050131">
    <property type="entry name" value="Peptidase_S8_subtilisin-like"/>
</dbReference>
<evidence type="ECO:0000256" key="1">
    <source>
        <dbReference type="ARBA" id="ARBA00011073"/>
    </source>
</evidence>
<name>A0A2N5DBA8_9CAUL</name>
<organism evidence="9 10">
    <name type="scientific">Caulobacter zeae</name>
    <dbReference type="NCBI Taxonomy" id="2055137"/>
    <lineage>
        <taxon>Bacteria</taxon>
        <taxon>Pseudomonadati</taxon>
        <taxon>Pseudomonadota</taxon>
        <taxon>Alphaproteobacteria</taxon>
        <taxon>Caulobacterales</taxon>
        <taxon>Caulobacteraceae</taxon>
        <taxon>Caulobacter</taxon>
    </lineage>
</organism>
<evidence type="ECO:0000313" key="10">
    <source>
        <dbReference type="Proteomes" id="UP000234479"/>
    </source>
</evidence>
<evidence type="ECO:0000256" key="7">
    <source>
        <dbReference type="SAM" id="SignalP"/>
    </source>
</evidence>
<sequence>MALRKKVHVLVVAVCAVALAPAADAQLLPGGLPSLPGRLPVVSDVVDGAEDRTTRTAQGVRDLAGLDRLKALLRANPRVLEPDDQGRPVVRGEVLAVSPSPEALRRALDAGFVEARRERSGELGIELVTLTPPRGMDARQAVRRLRALDPSGDYDFNHIYAGAGLVGVAGLAAMAPAAGGAAGARVGLVDGGVEASHPDFRGVAIEQRGFAKGAPKAGTHGTAAASLIAARDYGSAGPGARLLAADVYGVGPTGGSASAIVGALAWMSAAKVPVVNVSLVGPDNGALRAAVKALVGQGVLVVAAVGNDGPAAPPLYPASYPGVIAVTGVDKRGRALPEASANGQVAFAALGTEVRAAAPGGRKATLRGTSFAAPVVAGRLARLTSSPDPAKARAAVAALGRQAKDLGAPGPDRTFGAGEVEAGR</sequence>
<dbReference type="SUPFAM" id="SSF52743">
    <property type="entry name" value="Subtilisin-like"/>
    <property type="match status" value="1"/>
</dbReference>
<dbReference type="PANTHER" id="PTHR43806">
    <property type="entry name" value="PEPTIDASE S8"/>
    <property type="match status" value="1"/>
</dbReference>
<protein>
    <submittedName>
        <fullName evidence="9">Peptidase S8</fullName>
    </submittedName>
</protein>
<dbReference type="Proteomes" id="UP000234479">
    <property type="component" value="Unassembled WGS sequence"/>
</dbReference>
<dbReference type="EMBL" id="PJRS01000033">
    <property type="protein sequence ID" value="PLR23354.1"/>
    <property type="molecule type" value="Genomic_DNA"/>
</dbReference>
<keyword evidence="2 5" id="KW-0645">Protease</keyword>
<keyword evidence="4 5" id="KW-0720">Serine protease</keyword>
<evidence type="ECO:0000256" key="4">
    <source>
        <dbReference type="ARBA" id="ARBA00022825"/>
    </source>
</evidence>
<accession>A0A2N5DBA8</accession>
<dbReference type="PROSITE" id="PS00138">
    <property type="entry name" value="SUBTILASE_SER"/>
    <property type="match status" value="1"/>
</dbReference>
<feature type="signal peptide" evidence="7">
    <location>
        <begin position="1"/>
        <end position="25"/>
    </location>
</feature>
<dbReference type="InterPro" id="IPR000209">
    <property type="entry name" value="Peptidase_S8/S53_dom"/>
</dbReference>
<dbReference type="PRINTS" id="PR00723">
    <property type="entry name" value="SUBTILISIN"/>
</dbReference>
<feature type="active site" description="Charge relay system" evidence="5">
    <location>
        <position position="370"/>
    </location>
</feature>
<evidence type="ECO:0000313" key="9">
    <source>
        <dbReference type="EMBL" id="PLR23354.1"/>
    </source>
</evidence>
<dbReference type="CDD" id="cd05561">
    <property type="entry name" value="Peptidases_S8_4"/>
    <property type="match status" value="1"/>
</dbReference>
<keyword evidence="10" id="KW-1185">Reference proteome</keyword>
<reference evidence="9 10" key="1">
    <citation type="submission" date="2017-12" db="EMBL/GenBank/DDBJ databases">
        <title>The genome sequence of Caulobacter sp. 410.</title>
        <authorList>
            <person name="Gao J."/>
            <person name="Mao X."/>
            <person name="Sun J."/>
        </authorList>
    </citation>
    <scope>NUCLEOTIDE SEQUENCE [LARGE SCALE GENOMIC DNA]</scope>
    <source>
        <strain evidence="9 10">410</strain>
    </source>
</reference>
<evidence type="ECO:0000256" key="3">
    <source>
        <dbReference type="ARBA" id="ARBA00022801"/>
    </source>
</evidence>
<keyword evidence="3 5" id="KW-0378">Hydrolase</keyword>
<dbReference type="PANTHER" id="PTHR43806:SF11">
    <property type="entry name" value="CEREVISIN-RELATED"/>
    <property type="match status" value="1"/>
</dbReference>
<gene>
    <name evidence="9" type="ORF">SGCZBJ_16435</name>
</gene>
<feature type="region of interest" description="Disordered" evidence="6">
    <location>
        <begin position="403"/>
        <end position="424"/>
    </location>
</feature>
<dbReference type="GO" id="GO:0006508">
    <property type="term" value="P:proteolysis"/>
    <property type="evidence" value="ECO:0007669"/>
    <property type="project" value="UniProtKB-KW"/>
</dbReference>
<evidence type="ECO:0000256" key="6">
    <source>
        <dbReference type="SAM" id="MobiDB-lite"/>
    </source>
</evidence>
<evidence type="ECO:0000256" key="2">
    <source>
        <dbReference type="ARBA" id="ARBA00022670"/>
    </source>
</evidence>
<feature type="domain" description="Peptidase S8/S53" evidence="8">
    <location>
        <begin position="183"/>
        <end position="418"/>
    </location>
</feature>
<feature type="active site" description="Charge relay system" evidence="5">
    <location>
        <position position="220"/>
    </location>
</feature>
<dbReference type="Pfam" id="PF00082">
    <property type="entry name" value="Peptidase_S8"/>
    <property type="match status" value="1"/>
</dbReference>